<organism evidence="5">
    <name type="scientific">Selaginella moellendorffii</name>
    <name type="common">Spikemoss</name>
    <dbReference type="NCBI Taxonomy" id="88036"/>
    <lineage>
        <taxon>Eukaryota</taxon>
        <taxon>Viridiplantae</taxon>
        <taxon>Streptophyta</taxon>
        <taxon>Embryophyta</taxon>
        <taxon>Tracheophyta</taxon>
        <taxon>Lycopodiopsida</taxon>
        <taxon>Selaginellales</taxon>
        <taxon>Selaginellaceae</taxon>
        <taxon>Selaginella</taxon>
    </lineage>
</organism>
<dbReference type="EMBL" id="GL377588">
    <property type="protein sequence ID" value="EFJ24926.1"/>
    <property type="molecule type" value="Genomic_DNA"/>
</dbReference>
<dbReference type="PANTHER" id="PTHR23334:SF20">
    <property type="entry name" value="BASIC LEUCINE ZIPPER 24"/>
    <property type="match status" value="1"/>
</dbReference>
<dbReference type="OMA" id="TGPENTH"/>
<dbReference type="GO" id="GO:0000978">
    <property type="term" value="F:RNA polymerase II cis-regulatory region sequence-specific DNA binding"/>
    <property type="evidence" value="ECO:0000318"/>
    <property type="project" value="GO_Central"/>
</dbReference>
<dbReference type="InParanoid" id="D8RSV3"/>
<evidence type="ECO:0000259" key="3">
    <source>
        <dbReference type="PROSITE" id="PS50217"/>
    </source>
</evidence>
<dbReference type="OrthoDB" id="1905076at2759"/>
<dbReference type="InterPro" id="IPR004827">
    <property type="entry name" value="bZIP"/>
</dbReference>
<proteinExistence type="predicted"/>
<sequence>MDDGEVDFSDHDIFCGASNLVCDDDHSASAMESFLDEILKSTHTCTHTHTCNPPGPDKTHTHTCFHTHTQLFASPEEGSSHQKEEEDHHRPSSEALGPGSIATAATTTATTAAAAPQSSKKRPLGNREAVRKYREKKKAHAAYLEEQVAQLKALNQQLVKRLQGQAALEAEVARLRALLSEFRGRIDAELGCFPFKRPCSTNGRGGGGGDGAAANGDECSPQLQALSGGFYLNTVSVPCDADVPCFHGDSTSSQPQLHGGKGAIACDYVSESCQGTLGDSEGGIQ</sequence>
<feature type="compositionally biased region" description="Low complexity" evidence="2">
    <location>
        <begin position="102"/>
        <end position="115"/>
    </location>
</feature>
<evidence type="ECO:0000256" key="2">
    <source>
        <dbReference type="SAM" id="MobiDB-lite"/>
    </source>
</evidence>
<dbReference type="eggNOG" id="ENOG502QVJ4">
    <property type="taxonomic scope" value="Eukaryota"/>
</dbReference>
<dbReference type="STRING" id="88036.D8RSV3"/>
<dbReference type="GO" id="GO:0006351">
    <property type="term" value="P:DNA-templated transcription"/>
    <property type="evidence" value="ECO:0007669"/>
    <property type="project" value="InterPro"/>
</dbReference>
<dbReference type="KEGG" id="smo:SELMODRAFT_414462"/>
<keyword evidence="1" id="KW-0175">Coiled coil</keyword>
<protein>
    <recommendedName>
        <fullName evidence="3">BZIP domain-containing protein</fullName>
    </recommendedName>
</protein>
<dbReference type="FunCoup" id="D8RSV3">
    <property type="interactions" value="1755"/>
</dbReference>
<evidence type="ECO:0000313" key="5">
    <source>
        <dbReference type="Proteomes" id="UP000001514"/>
    </source>
</evidence>
<dbReference type="InterPro" id="IPR031106">
    <property type="entry name" value="C/EBP"/>
</dbReference>
<dbReference type="PANTHER" id="PTHR23334">
    <property type="entry name" value="CCAAT/ENHANCER BINDING PROTEIN"/>
    <property type="match status" value="1"/>
</dbReference>
<feature type="coiled-coil region" evidence="1">
    <location>
        <begin position="141"/>
        <end position="185"/>
    </location>
</feature>
<dbReference type="GO" id="GO:0000981">
    <property type="term" value="F:DNA-binding transcription factor activity, RNA polymerase II-specific"/>
    <property type="evidence" value="ECO:0000318"/>
    <property type="project" value="GO_Central"/>
</dbReference>
<dbReference type="CDD" id="cd14686">
    <property type="entry name" value="bZIP"/>
    <property type="match status" value="1"/>
</dbReference>
<dbReference type="Gene3D" id="1.20.5.170">
    <property type="match status" value="1"/>
</dbReference>
<name>D8RSV3_SELML</name>
<evidence type="ECO:0000256" key="1">
    <source>
        <dbReference type="SAM" id="Coils"/>
    </source>
</evidence>
<feature type="region of interest" description="Disordered" evidence="2">
    <location>
        <begin position="74"/>
        <end position="134"/>
    </location>
</feature>
<reference evidence="4 5" key="1">
    <citation type="journal article" date="2011" name="Science">
        <title>The Selaginella genome identifies genetic changes associated with the evolution of vascular plants.</title>
        <authorList>
            <person name="Banks J.A."/>
            <person name="Nishiyama T."/>
            <person name="Hasebe M."/>
            <person name="Bowman J.L."/>
            <person name="Gribskov M."/>
            <person name="dePamphilis C."/>
            <person name="Albert V.A."/>
            <person name="Aono N."/>
            <person name="Aoyama T."/>
            <person name="Ambrose B.A."/>
            <person name="Ashton N.W."/>
            <person name="Axtell M.J."/>
            <person name="Barker E."/>
            <person name="Barker M.S."/>
            <person name="Bennetzen J.L."/>
            <person name="Bonawitz N.D."/>
            <person name="Chapple C."/>
            <person name="Cheng C."/>
            <person name="Correa L.G."/>
            <person name="Dacre M."/>
            <person name="DeBarry J."/>
            <person name="Dreyer I."/>
            <person name="Elias M."/>
            <person name="Engstrom E.M."/>
            <person name="Estelle M."/>
            <person name="Feng L."/>
            <person name="Finet C."/>
            <person name="Floyd S.K."/>
            <person name="Frommer W.B."/>
            <person name="Fujita T."/>
            <person name="Gramzow L."/>
            <person name="Gutensohn M."/>
            <person name="Harholt J."/>
            <person name="Hattori M."/>
            <person name="Heyl A."/>
            <person name="Hirai T."/>
            <person name="Hiwatashi Y."/>
            <person name="Ishikawa M."/>
            <person name="Iwata M."/>
            <person name="Karol K.G."/>
            <person name="Koehler B."/>
            <person name="Kolukisaoglu U."/>
            <person name="Kubo M."/>
            <person name="Kurata T."/>
            <person name="Lalonde S."/>
            <person name="Li K."/>
            <person name="Li Y."/>
            <person name="Litt A."/>
            <person name="Lyons E."/>
            <person name="Manning G."/>
            <person name="Maruyama T."/>
            <person name="Michael T.P."/>
            <person name="Mikami K."/>
            <person name="Miyazaki S."/>
            <person name="Morinaga S."/>
            <person name="Murata T."/>
            <person name="Mueller-Roeber B."/>
            <person name="Nelson D.R."/>
            <person name="Obara M."/>
            <person name="Oguri Y."/>
            <person name="Olmstead R.G."/>
            <person name="Onodera N."/>
            <person name="Petersen B.L."/>
            <person name="Pils B."/>
            <person name="Prigge M."/>
            <person name="Rensing S.A."/>
            <person name="Riano-Pachon D.M."/>
            <person name="Roberts A.W."/>
            <person name="Sato Y."/>
            <person name="Scheller H.V."/>
            <person name="Schulz B."/>
            <person name="Schulz C."/>
            <person name="Shakirov E.V."/>
            <person name="Shibagaki N."/>
            <person name="Shinohara N."/>
            <person name="Shippen D.E."/>
            <person name="Soerensen I."/>
            <person name="Sotooka R."/>
            <person name="Sugimoto N."/>
            <person name="Sugita M."/>
            <person name="Sumikawa N."/>
            <person name="Tanurdzic M."/>
            <person name="Theissen G."/>
            <person name="Ulvskov P."/>
            <person name="Wakazuki S."/>
            <person name="Weng J.K."/>
            <person name="Willats W.W."/>
            <person name="Wipf D."/>
            <person name="Wolf P.G."/>
            <person name="Yang L."/>
            <person name="Zimmer A.D."/>
            <person name="Zhu Q."/>
            <person name="Mitros T."/>
            <person name="Hellsten U."/>
            <person name="Loque D."/>
            <person name="Otillar R."/>
            <person name="Salamov A."/>
            <person name="Schmutz J."/>
            <person name="Shapiro H."/>
            <person name="Lindquist E."/>
            <person name="Lucas S."/>
            <person name="Rokhsar D."/>
            <person name="Grigoriev I.V."/>
        </authorList>
    </citation>
    <scope>NUCLEOTIDE SEQUENCE [LARGE SCALE GENOMIC DNA]</scope>
</reference>
<dbReference type="SMART" id="SM00338">
    <property type="entry name" value="BRLZ"/>
    <property type="match status" value="1"/>
</dbReference>
<dbReference type="Proteomes" id="UP000001514">
    <property type="component" value="Unassembled WGS sequence"/>
</dbReference>
<gene>
    <name evidence="4" type="ORF">SELMODRAFT_414462</name>
</gene>
<dbReference type="Gramene" id="EFJ24926">
    <property type="protein sequence ID" value="EFJ24926"/>
    <property type="gene ID" value="SELMODRAFT_414462"/>
</dbReference>
<accession>D8RSV3</accession>
<dbReference type="SUPFAM" id="SSF57959">
    <property type="entry name" value="Leucine zipper domain"/>
    <property type="match status" value="1"/>
</dbReference>
<dbReference type="InterPro" id="IPR046347">
    <property type="entry name" value="bZIP_sf"/>
</dbReference>
<dbReference type="PROSITE" id="PS50217">
    <property type="entry name" value="BZIP"/>
    <property type="match status" value="1"/>
</dbReference>
<feature type="domain" description="BZIP" evidence="3">
    <location>
        <begin position="116"/>
        <end position="182"/>
    </location>
</feature>
<evidence type="ECO:0000313" key="4">
    <source>
        <dbReference type="EMBL" id="EFJ24926.1"/>
    </source>
</evidence>
<dbReference type="HOGENOM" id="CLU_065260_1_0_1"/>
<dbReference type="Pfam" id="PF07716">
    <property type="entry name" value="bZIP_2"/>
    <property type="match status" value="1"/>
</dbReference>
<dbReference type="AlphaFoldDB" id="D8RSV3"/>
<keyword evidence="5" id="KW-1185">Reference proteome</keyword>
<feature type="compositionally biased region" description="Basic and acidic residues" evidence="2">
    <location>
        <begin position="78"/>
        <end position="92"/>
    </location>
</feature>
<dbReference type="GO" id="GO:0006357">
    <property type="term" value="P:regulation of transcription by RNA polymerase II"/>
    <property type="evidence" value="ECO:0000318"/>
    <property type="project" value="GO_Central"/>
</dbReference>